<dbReference type="EMBL" id="DF967972">
    <property type="protein sequence ID" value="GAP13832.1"/>
    <property type="molecule type" value="Genomic_DNA"/>
</dbReference>
<reference evidence="1" key="1">
    <citation type="submission" date="2015-07" db="EMBL/GenBank/DDBJ databases">
        <title>Draft Genome Sequences of Anaerolinea thermolimosa IMO-1, Bellilinea caldifistulae GOMI-1, Leptolinea tardivitalis YMTK-2, Levilinea saccharolytica KIBI-1,Longilinea arvoryzae KOME-1, Previously Described as Members of the Anaerolineaceae (Chloroflexi).</title>
        <authorList>
            <person name="Sekiguchi Y."/>
            <person name="Ohashi A."/>
            <person name="Matsuura N."/>
            <person name="Tourlousse M.D."/>
        </authorList>
    </citation>
    <scope>NUCLEOTIDE SEQUENCE [LARGE SCALE GENOMIC DNA]</scope>
    <source>
        <strain evidence="1">KOME-1</strain>
    </source>
</reference>
<gene>
    <name evidence="1" type="ORF">LARV_01588</name>
</gene>
<dbReference type="AlphaFoldDB" id="A0A0S7BHU8"/>
<accession>A0A0S7BHU8</accession>
<organism evidence="1">
    <name type="scientific">Longilinea arvoryzae</name>
    <dbReference type="NCBI Taxonomy" id="360412"/>
    <lineage>
        <taxon>Bacteria</taxon>
        <taxon>Bacillati</taxon>
        <taxon>Chloroflexota</taxon>
        <taxon>Anaerolineae</taxon>
        <taxon>Anaerolineales</taxon>
        <taxon>Anaerolineaceae</taxon>
        <taxon>Longilinea</taxon>
    </lineage>
</organism>
<dbReference type="RefSeq" id="WP_075073138.1">
    <property type="nucleotide sequence ID" value="NZ_DF967972.1"/>
</dbReference>
<evidence type="ECO:0000313" key="2">
    <source>
        <dbReference type="Proteomes" id="UP000055060"/>
    </source>
</evidence>
<evidence type="ECO:0000313" key="1">
    <source>
        <dbReference type="EMBL" id="GAP13832.1"/>
    </source>
</evidence>
<proteinExistence type="predicted"/>
<sequence length="91" mass="10726">MSLTTYPYRIAAHTRQQVIQDVQINFPHQDPAQIMELLDLYGLETSEQHRERVQIAILQLSNGNLPRLFDLVEMAKYDYRTLLYQAERAYA</sequence>
<dbReference type="Proteomes" id="UP000055060">
    <property type="component" value="Unassembled WGS sequence"/>
</dbReference>
<protein>
    <submittedName>
        <fullName evidence="1">Uncharacterized protein</fullName>
    </submittedName>
</protein>
<name>A0A0S7BHU8_9CHLR</name>
<keyword evidence="2" id="KW-1185">Reference proteome</keyword>